<dbReference type="NCBIfam" id="TIGR04131">
    <property type="entry name" value="Bac_Flav_CTERM"/>
    <property type="match status" value="1"/>
</dbReference>
<dbReference type="PANTHER" id="PTHR34819">
    <property type="entry name" value="LARGE CYSTEINE-RICH PERIPLASMIC PROTEIN OMCB"/>
    <property type="match status" value="1"/>
</dbReference>
<evidence type="ECO:0000256" key="1">
    <source>
        <dbReference type="SAM" id="SignalP"/>
    </source>
</evidence>
<dbReference type="PANTHER" id="PTHR34819:SF3">
    <property type="entry name" value="CELL SURFACE PROTEIN"/>
    <property type="match status" value="1"/>
</dbReference>
<feature type="signal peptide" evidence="1">
    <location>
        <begin position="1"/>
        <end position="19"/>
    </location>
</feature>
<feature type="domain" description="Ig-like" evidence="2">
    <location>
        <begin position="2458"/>
        <end position="2531"/>
    </location>
</feature>
<dbReference type="SUPFAM" id="SSF48726">
    <property type="entry name" value="Immunoglobulin"/>
    <property type="match status" value="5"/>
</dbReference>
<feature type="chain" id="PRO_5015403779" description="Ig-like domain-containing protein" evidence="1">
    <location>
        <begin position="20"/>
        <end position="2975"/>
    </location>
</feature>
<feature type="domain" description="Ig-like" evidence="2">
    <location>
        <begin position="2283"/>
        <end position="2371"/>
    </location>
</feature>
<accession>A0A2S0RBH4</accession>
<evidence type="ECO:0000259" key="2">
    <source>
        <dbReference type="PROSITE" id="PS50835"/>
    </source>
</evidence>
<sequence length="2975" mass="309742">MKKFLHLLTCLLLASICFAQTDLVVTNTNNQAVYVPGTSAVYTVKVTNFGPAAATNVHVVNPIPSGITTFYWEGSNFSFGSNTNLDNTVTTLGVGEVLTYTIHLEIPNGYSGPLTSTASVTMSAPTDVNTMSNQATDTDQIANADINVVNTDNTNVYYSGQNSVYTLTVTNYGPTDAVHVVVKNDIPEGLDESSMSWSGSNGTSGTGEILNDVIELLPVGESVVYTVTIAIPATFNAIVINKAVVYTTSTDPTPENFEAIDSNVKAFGADIIVVNTDNQDYYIAGQPRVYTVTVNNAGPETATNVQVFMPAPNGTTITSWSGTNSTSGTGSLDNTIASLAAGATVTYTVTVAVPAGFNTDLVTQAAASSDQPDPNPCTRCTDTDKPGADITVSNTDNTATYVSGTQKTYTVTVTNNGPGTAENVHITNVLPAGVSVVSWTGSNGTNGGGTFDDTIASFANGATVTYSITINIPVAFSGALTHQVVVASDTIDPVPACAQCADTDTQSATDISVTNTDSSTTYNAGVLNVKTYTVTVTNNGPLETRNVLVQFAVPGATTGLTWTATNGTSGIAALNTSIATLGVGASVVYSVTLQVPATFSANFTTTATVTATATTDSATANNTAPDTDTPLGTADVVLVNTDNQEVYTAGGQAVYTVTVTNNGPSTATGVNVVFPLPAGITSMTWTGNNTSGSGAVNNTIPTLTVGQTATYTVTVNIPAGFTGNLTAQPSIASTTSVDPVTACARCVDIDTDGTPQADVAITNTDNQGFYVVNNTRVYTMTVTNNGPQTATQVHIQNPLPAGITTMTWTANNSTNGTGGIDVVIPSLANGASITYTVTVTVPANFSGSLINTATVSTTPADASAANNTATDTDVASSSDIVVTNTASNATPGYGTTEQFTVTVTNNGPQAANTIAVANPIPAGVTVMNWTGSNGSSGTGALTNTIQYLGVGNSVTYTVTIQVPATGNSVVSTATTTLASDPNPANSTATATMTMTPVNNDIGVSITDGFTTYVAGQSRVYTVTVTNNGGTAVSNIQVSSIVPGTVNNTDYTWSGNSASGSGALNNTIPTLAAGQSVTYTITVSIPSDFPQNENLIQTVSVATASDPLPANNTATDVDAPGPAANVVVNKTDGTSEYEQSRLIDDNIYDTTPAQLVPKYVTYTITVLNYGPSDSYNIRVFDNIPTNTNVAGSQIQPSYVTWSGNGASGTGILDNTINHLAVGEKMTYTVKVYIPVGFQVFSLPPVQQVNSNLINTVTATPQTPDPVMANNTSTDNDSPAAKFMYFDNDPAKLSVNHQISGLAQGLVENVLIRSHCANVSNFQMFSQGGNNSNYGIGYFKKMNSDFPIEDGLILSCGTLFDDVVDANTTYNGVAGPNDSTTDGRDWGGSTDFNTGYMVPAVGIPNNTTNDQSYIQFDFVPSAQEMSFNFIFASEEYSRNGFECTYSDVFAFILTDQATPNVHKNLAVIPNTNIPVKVTTIHQGGNCDTAGQNPQYFGKYNWDPADPTIAANAAHNYNGQTENMVAKSAVIPGHNYTIKLIIANQGDHSLASGVFIEGGSFRFEAQVTGSGPSSGINDFTGNNAVCNGGSQRIQYGDSPLPNATYAWLKNGVRIDNATDYFYDVTQSGRYTAVVTFGTGCQKTDDIDVDFTAPLPTKDPFDVAICQQDPPFHFNIDQTAYILNNFNPANYPISYYENEQDAIDEGLNDIQSLYGSLDYVVNTPMAEGETKTIYVRIADQGSGSNCVLIKPIKLSRTFSKGEISYPAGPHCIGGGTVSVTQSTEFTTGGYYEATPSGLNIDFLTGQIDLDSNTQTGSYTIKYKIPQGTCDAYESQPVTFDVSACLATTITPHGPVCAGDTFSLATSAVNQPDVTYTWSDANGVIDTTTVPQLDGIVAPTTGGSYTYSVVASIGAESSAASSLTLVVNPIPSATISAPNNVCSGDVAHVVITGTPGDTVKYTDGTTEVPVVITSSNTYEFDTPALTSPISYQLVDITGATTPPCSQTFIAGTAGTSVTISVGTPTAQITGPATTTVCEGESVTITVLGTPGAVVNYTGGTTGGGSVNLDATSGQGSITQTLATNTTYTLTSIDVAACGQTQAITGETITITVFPTPALTAFSATSATVCEGTPATLSFAGTANATVNFHDSTGAVFSYVIPASGNGQTDLPASTYTLDNITSTDSCVKALSQSVTITEDLRPVITTEPVDPAPICEQETFSMSVQANGTDLTYEWKHGAVTVQNGTSNIYTKTNATLADGGTYTVTVHGKCAPDAVSVAVQAIVNEGPHVVTDPVAPSNSCPGDDVVLTVATTGTDASTTYIWRKGADPVPGAPSSDTLELFGVTETDEGSYTVEVINSGCPSVTSNPVVVTVDVSTAITQQPQAAYNQCTGDSFALEVSADGGNLNYEWSRGGIVVQSGPSSTYNIANATVNDAGTYHVTVTGTCGAPQISTDAVVAISVAPQIIQQPMSLPPLCAGQALSLSVQASGDVTLYQWQHNGVNVGTNSPNYFVSSTTAADSGEYVCVVSNDTCDPITSAPAIITIINSPTITQQPVSKTVCVDDTIRLFVTTTGDVTYRWQFNGVDTGVTTSVLEIQNAQLTDSGVYRCIVSDATNTCPDIYSQPATITVRPLPDASIANGADTTICDNTGTDVIFTGTPNAIVTYTVNGGEAQTITLNPSGSARLLTGVLGETTTYSLVSVAANNNPPCPKMLTGEAVVTVLEIPDPELYQDGYICLDPVTGQTMAGSSYELNTGLSTADGYEFVWYLDDVEIPGATEGVYDAVAAGTYEVTITDTATGCTDSATAPIITSTPPATITADVVTGYFDENATIVVTASPAGEYEYRLDDGPWQSENVFAGVTTVFSQTTTGDHTVYVRDPKACVELAYDVKVVDYPKYFTPNGDGIHDTWNISVLSNQPNAKIYIFDRFGKLLKQISTTNPTGWDGTYNGQPMTADDYWFVVEYMEQGINKEFRAHFTLKR</sequence>
<dbReference type="InterPro" id="IPR026341">
    <property type="entry name" value="T9SS_type_B"/>
</dbReference>
<dbReference type="Gene3D" id="2.60.40.10">
    <property type="entry name" value="Immunoglobulins"/>
    <property type="match status" value="5"/>
</dbReference>
<dbReference type="InterPro" id="IPR013783">
    <property type="entry name" value="Ig-like_fold"/>
</dbReference>
<dbReference type="PROSITE" id="PS50835">
    <property type="entry name" value="IG_LIKE"/>
    <property type="match status" value="3"/>
</dbReference>
<dbReference type="InterPro" id="IPR051172">
    <property type="entry name" value="Chlamydia_OmcB"/>
</dbReference>
<proteinExistence type="predicted"/>
<dbReference type="InterPro" id="IPR049804">
    <property type="entry name" value="Choice_anch_L"/>
</dbReference>
<evidence type="ECO:0000313" key="3">
    <source>
        <dbReference type="EMBL" id="AWA28919.1"/>
    </source>
</evidence>
<dbReference type="Proteomes" id="UP000244193">
    <property type="component" value="Chromosome"/>
</dbReference>
<dbReference type="NCBIfam" id="TIGR01451">
    <property type="entry name" value="B_ant_repeat"/>
    <property type="match status" value="8"/>
</dbReference>
<dbReference type="RefSeq" id="WP_108369505.1">
    <property type="nucleotide sequence ID" value="NZ_CP028811.1"/>
</dbReference>
<gene>
    <name evidence="3" type="ORF">HYN48_01810</name>
</gene>
<dbReference type="EMBL" id="CP028811">
    <property type="protein sequence ID" value="AWA28919.1"/>
    <property type="molecule type" value="Genomic_DNA"/>
</dbReference>
<keyword evidence="4" id="KW-1185">Reference proteome</keyword>
<evidence type="ECO:0000313" key="4">
    <source>
        <dbReference type="Proteomes" id="UP000244193"/>
    </source>
</evidence>
<dbReference type="Pfam" id="PF13585">
    <property type="entry name" value="CHU_C"/>
    <property type="match status" value="1"/>
</dbReference>
<dbReference type="SMART" id="SM00409">
    <property type="entry name" value="IG"/>
    <property type="match status" value="5"/>
</dbReference>
<organism evidence="3 4">
    <name type="scientific">Flavobacterium magnum</name>
    <dbReference type="NCBI Taxonomy" id="2162713"/>
    <lineage>
        <taxon>Bacteria</taxon>
        <taxon>Pseudomonadati</taxon>
        <taxon>Bacteroidota</taxon>
        <taxon>Flavobacteriia</taxon>
        <taxon>Flavobacteriales</taxon>
        <taxon>Flavobacteriaceae</taxon>
        <taxon>Flavobacterium</taxon>
    </lineage>
</organism>
<dbReference type="InterPro" id="IPR036179">
    <property type="entry name" value="Ig-like_dom_sf"/>
</dbReference>
<dbReference type="KEGG" id="fmg:HYN48_01810"/>
<dbReference type="Pfam" id="PF01345">
    <property type="entry name" value="DUF11"/>
    <property type="match status" value="10"/>
</dbReference>
<dbReference type="InterPro" id="IPR001434">
    <property type="entry name" value="OmcB-like_DUF11"/>
</dbReference>
<reference evidence="3 4" key="1">
    <citation type="submission" date="2018-04" db="EMBL/GenBank/DDBJ databases">
        <title>Genome sequencing of Flavobacterium sp. HYN0048.</title>
        <authorList>
            <person name="Yi H."/>
            <person name="Baek C."/>
        </authorList>
    </citation>
    <scope>NUCLEOTIDE SEQUENCE [LARGE SCALE GENOMIC DNA]</scope>
    <source>
        <strain evidence="3 4">HYN0048</strain>
    </source>
</reference>
<dbReference type="InterPro" id="IPR003599">
    <property type="entry name" value="Ig_sub"/>
</dbReference>
<name>A0A2S0RBH4_9FLAO</name>
<keyword evidence="1" id="KW-0732">Signal</keyword>
<dbReference type="InterPro" id="IPR007110">
    <property type="entry name" value="Ig-like_dom"/>
</dbReference>
<dbReference type="InterPro" id="IPR047589">
    <property type="entry name" value="DUF11_rpt"/>
</dbReference>
<feature type="domain" description="Ig-like" evidence="2">
    <location>
        <begin position="2534"/>
        <end position="2623"/>
    </location>
</feature>
<dbReference type="OrthoDB" id="1488818at2"/>
<dbReference type="NCBIfam" id="NF038133">
    <property type="entry name" value="choice_anch_L"/>
    <property type="match status" value="1"/>
</dbReference>
<protein>
    <recommendedName>
        <fullName evidence="2">Ig-like domain-containing protein</fullName>
    </recommendedName>
</protein>